<feature type="region of interest" description="Disordered" evidence="4">
    <location>
        <begin position="521"/>
        <end position="551"/>
    </location>
</feature>
<proteinExistence type="predicted"/>
<evidence type="ECO:0000313" key="6">
    <source>
        <dbReference type="Proteomes" id="UP000467840"/>
    </source>
</evidence>
<dbReference type="InterPro" id="IPR051579">
    <property type="entry name" value="DDR_Transcriptional_Reg"/>
</dbReference>
<feature type="compositionally biased region" description="Basic and acidic residues" evidence="4">
    <location>
        <begin position="123"/>
        <end position="151"/>
    </location>
</feature>
<name>A0A6A6KII9_HEVBR</name>
<evidence type="ECO:0000256" key="3">
    <source>
        <dbReference type="ARBA" id="ARBA00023242"/>
    </source>
</evidence>
<feature type="compositionally biased region" description="Basic residues" evidence="4">
    <location>
        <begin position="524"/>
        <end position="537"/>
    </location>
</feature>
<keyword evidence="3" id="KW-0539">Nucleus</keyword>
<dbReference type="GO" id="GO:0006974">
    <property type="term" value="P:DNA damage response"/>
    <property type="evidence" value="ECO:0007669"/>
    <property type="project" value="UniProtKB-KW"/>
</dbReference>
<feature type="compositionally biased region" description="Polar residues" evidence="4">
    <location>
        <begin position="14"/>
        <end position="36"/>
    </location>
</feature>
<evidence type="ECO:0000256" key="2">
    <source>
        <dbReference type="ARBA" id="ARBA00022763"/>
    </source>
</evidence>
<keyword evidence="2" id="KW-0227">DNA damage</keyword>
<dbReference type="GO" id="GO:0005634">
    <property type="term" value="C:nucleus"/>
    <property type="evidence" value="ECO:0007669"/>
    <property type="project" value="UniProtKB-SubCell"/>
</dbReference>
<feature type="compositionally biased region" description="Polar residues" evidence="4">
    <location>
        <begin position="481"/>
        <end position="493"/>
    </location>
</feature>
<evidence type="ECO:0000256" key="1">
    <source>
        <dbReference type="ARBA" id="ARBA00004123"/>
    </source>
</evidence>
<comment type="caution">
    <text evidence="5">The sequence shown here is derived from an EMBL/GenBank/DDBJ whole genome shotgun (WGS) entry which is preliminary data.</text>
</comment>
<feature type="region of interest" description="Disordered" evidence="4">
    <location>
        <begin position="481"/>
        <end position="505"/>
    </location>
</feature>
<dbReference type="Proteomes" id="UP000467840">
    <property type="component" value="Chromosome 8"/>
</dbReference>
<feature type="compositionally biased region" description="Polar residues" evidence="4">
    <location>
        <begin position="154"/>
        <end position="175"/>
    </location>
</feature>
<keyword evidence="6" id="KW-1185">Reference proteome</keyword>
<sequence>MGSLADDDAYTKPMQDNLNPNFSYTDTQPFDSQIFPSSLPDEKGGNANKVQLVQNTVPFDDSVPVEDAFETQIVDLGGETQVMDDPVCLEHVDTPLIDDFSSDGEGTDKTEVLDDGGGFSDDESQRRGKRESLDGERSWHTSFEHSEDRLVEQPNENCSSRLDVSSETPTGQVSQEPMPGSIARFTSVRAASLRASGLAARRLLWREPTLGTKLIRCDTGTGRYNNEVKGLINVHDYKIGRSAVRKLFDEDFFVENEELASNNDNTAGVKEMHQLPTCDDGLAGLSYIDSQEPGESSQANAFACVQRLIEENKSLFNEFDLGKNSKGKPNFVSIAKGPQILAKKTNDRGINEKTGIFDWDDLQEDEGGGDIFCRRKEEFFGSTNLGKRSFIKTQKAKGKQLVLHNTKLNKKKTPEAEMNIRKNLVSKFDEQSNIATSVGQLEAGLARNNMPEGLDVGLDTQMAAEAMEALLCGDGIANSDANNVPGNSDSQKGSPGRKVEKSSLSKQCSFGKDYDIEVAPVQSKKTKRIGAKSKKRPPSSPQKHSAIYRNDSDMDLLKSRRKRAKSDVEVSVTNRIKRAAKMPSKMAEGTIESSLHDARDRHHGIALTGSGSVKKQNLPEEFANLTPIAHRTRNSLVATQLKRAENVSSGCGEEANCTIEISALRRNEAGDSVDAEVNFRSVFGTLWEA</sequence>
<dbReference type="PANTHER" id="PTHR23196">
    <property type="entry name" value="PAX TRANSCRIPTION ACTIVATION DOMAIN INTERACTING PROTEIN"/>
    <property type="match status" value="1"/>
</dbReference>
<reference evidence="5 6" key="1">
    <citation type="journal article" date="2020" name="Mol. Plant">
        <title>The Chromosome-Based Rubber Tree Genome Provides New Insights into Spurge Genome Evolution and Rubber Biosynthesis.</title>
        <authorList>
            <person name="Liu J."/>
            <person name="Shi C."/>
            <person name="Shi C.C."/>
            <person name="Li W."/>
            <person name="Zhang Q.J."/>
            <person name="Zhang Y."/>
            <person name="Li K."/>
            <person name="Lu H.F."/>
            <person name="Shi C."/>
            <person name="Zhu S.T."/>
            <person name="Xiao Z.Y."/>
            <person name="Nan H."/>
            <person name="Yue Y."/>
            <person name="Zhu X.G."/>
            <person name="Wu Y."/>
            <person name="Hong X.N."/>
            <person name="Fan G.Y."/>
            <person name="Tong Y."/>
            <person name="Zhang D."/>
            <person name="Mao C.L."/>
            <person name="Liu Y.L."/>
            <person name="Hao S.J."/>
            <person name="Liu W.Q."/>
            <person name="Lv M.Q."/>
            <person name="Zhang H.B."/>
            <person name="Liu Y."/>
            <person name="Hu-Tang G.R."/>
            <person name="Wang J.P."/>
            <person name="Wang J.H."/>
            <person name="Sun Y.H."/>
            <person name="Ni S.B."/>
            <person name="Chen W.B."/>
            <person name="Zhang X.C."/>
            <person name="Jiao Y.N."/>
            <person name="Eichler E.E."/>
            <person name="Li G.H."/>
            <person name="Liu X."/>
            <person name="Gao L.Z."/>
        </authorList>
    </citation>
    <scope>NUCLEOTIDE SEQUENCE [LARGE SCALE GENOMIC DNA]</scope>
    <source>
        <strain evidence="6">cv. GT1</strain>
        <tissue evidence="5">Leaf</tissue>
    </source>
</reference>
<protein>
    <submittedName>
        <fullName evidence="5">Uncharacterized protein</fullName>
    </submittedName>
</protein>
<organism evidence="5 6">
    <name type="scientific">Hevea brasiliensis</name>
    <name type="common">Para rubber tree</name>
    <name type="synonym">Siphonia brasiliensis</name>
    <dbReference type="NCBI Taxonomy" id="3981"/>
    <lineage>
        <taxon>Eukaryota</taxon>
        <taxon>Viridiplantae</taxon>
        <taxon>Streptophyta</taxon>
        <taxon>Embryophyta</taxon>
        <taxon>Tracheophyta</taxon>
        <taxon>Spermatophyta</taxon>
        <taxon>Magnoliopsida</taxon>
        <taxon>eudicotyledons</taxon>
        <taxon>Gunneridae</taxon>
        <taxon>Pentapetalae</taxon>
        <taxon>rosids</taxon>
        <taxon>fabids</taxon>
        <taxon>Malpighiales</taxon>
        <taxon>Euphorbiaceae</taxon>
        <taxon>Crotonoideae</taxon>
        <taxon>Micrandreae</taxon>
        <taxon>Hevea</taxon>
    </lineage>
</organism>
<comment type="subcellular location">
    <subcellularLocation>
        <location evidence="1">Nucleus</location>
    </subcellularLocation>
</comment>
<dbReference type="EMBL" id="JAAGAX010000016">
    <property type="protein sequence ID" value="KAF2287728.1"/>
    <property type="molecule type" value="Genomic_DNA"/>
</dbReference>
<accession>A0A6A6KII9</accession>
<dbReference type="AlphaFoldDB" id="A0A6A6KII9"/>
<evidence type="ECO:0000313" key="5">
    <source>
        <dbReference type="EMBL" id="KAF2287728.1"/>
    </source>
</evidence>
<gene>
    <name evidence="5" type="ORF">GH714_002470</name>
</gene>
<feature type="region of interest" description="Disordered" evidence="4">
    <location>
        <begin position="1"/>
        <end position="46"/>
    </location>
</feature>
<evidence type="ECO:0000256" key="4">
    <source>
        <dbReference type="SAM" id="MobiDB-lite"/>
    </source>
</evidence>
<dbReference type="PANTHER" id="PTHR23196:SF1">
    <property type="entry name" value="PAX-INTERACTING PROTEIN 1"/>
    <property type="match status" value="1"/>
</dbReference>
<feature type="region of interest" description="Disordered" evidence="4">
    <location>
        <begin position="96"/>
        <end position="180"/>
    </location>
</feature>